<dbReference type="InterPro" id="IPR039062">
    <property type="entry name" value="SPAT1"/>
</dbReference>
<name>A0AAD1TQT7_PELCU</name>
<dbReference type="EMBL" id="CAKOES020001683">
    <property type="protein sequence ID" value="CAH2330898.1"/>
    <property type="molecule type" value="Genomic_DNA"/>
</dbReference>
<dbReference type="Proteomes" id="UP001295444">
    <property type="component" value="Unassembled WGS sequence"/>
</dbReference>
<feature type="compositionally biased region" description="Basic and acidic residues" evidence="1">
    <location>
        <begin position="72"/>
        <end position="89"/>
    </location>
</feature>
<evidence type="ECO:0000256" key="1">
    <source>
        <dbReference type="SAM" id="MobiDB-lite"/>
    </source>
</evidence>
<sequence>VKAKQELEVKVKSFAPPYASDPELYLLPGVEGEGSSYASSVTPAGYNVEHPPWDQPFIHPATDSGRRSPKAPLRERDRNPLISKSKEQEGMPSLNLLNYPRQSVDEQLTAAATGGSTGIGGLCDNYYCNIRTWEC</sequence>
<dbReference type="PANTHER" id="PTHR14421:SF3">
    <property type="entry name" value="SPERMATOGENESIS-ASSOCIATED PROTEIN 1"/>
    <property type="match status" value="1"/>
</dbReference>
<evidence type="ECO:0000313" key="2">
    <source>
        <dbReference type="EMBL" id="CAH2330898.1"/>
    </source>
</evidence>
<feature type="region of interest" description="Disordered" evidence="1">
    <location>
        <begin position="51"/>
        <end position="94"/>
    </location>
</feature>
<feature type="non-terminal residue" evidence="2">
    <location>
        <position position="135"/>
    </location>
</feature>
<comment type="caution">
    <text evidence="2">The sequence shown here is derived from an EMBL/GenBank/DDBJ whole genome shotgun (WGS) entry which is preliminary data.</text>
</comment>
<reference evidence="2" key="1">
    <citation type="submission" date="2022-03" db="EMBL/GenBank/DDBJ databases">
        <authorList>
            <person name="Alioto T."/>
            <person name="Alioto T."/>
            <person name="Gomez Garrido J."/>
        </authorList>
    </citation>
    <scope>NUCLEOTIDE SEQUENCE</scope>
</reference>
<protein>
    <submittedName>
        <fullName evidence="2">Uncharacterized protein</fullName>
    </submittedName>
</protein>
<proteinExistence type="predicted"/>
<gene>
    <name evidence="2" type="ORF">PECUL_23A053502</name>
</gene>
<dbReference type="PANTHER" id="PTHR14421">
    <property type="entry name" value="SPERMATOGENESIS-ASSOCIATED PROTEIN 1"/>
    <property type="match status" value="1"/>
</dbReference>
<accession>A0AAD1TQT7</accession>
<dbReference type="AlphaFoldDB" id="A0AAD1TQT7"/>
<evidence type="ECO:0000313" key="3">
    <source>
        <dbReference type="Proteomes" id="UP001295444"/>
    </source>
</evidence>
<keyword evidence="3" id="KW-1185">Reference proteome</keyword>
<organism evidence="2 3">
    <name type="scientific">Pelobates cultripes</name>
    <name type="common">Western spadefoot toad</name>
    <dbReference type="NCBI Taxonomy" id="61616"/>
    <lineage>
        <taxon>Eukaryota</taxon>
        <taxon>Metazoa</taxon>
        <taxon>Chordata</taxon>
        <taxon>Craniata</taxon>
        <taxon>Vertebrata</taxon>
        <taxon>Euteleostomi</taxon>
        <taxon>Amphibia</taxon>
        <taxon>Batrachia</taxon>
        <taxon>Anura</taxon>
        <taxon>Pelobatoidea</taxon>
        <taxon>Pelobatidae</taxon>
        <taxon>Pelobates</taxon>
    </lineage>
</organism>